<accession>T1K3T7</accession>
<protein>
    <submittedName>
        <fullName evidence="3">Uncharacterized protein</fullName>
    </submittedName>
</protein>
<proteinExistence type="predicted"/>
<evidence type="ECO:0000313" key="4">
    <source>
        <dbReference type="Proteomes" id="UP000015104"/>
    </source>
</evidence>
<keyword evidence="2" id="KW-1133">Transmembrane helix</keyword>
<feature type="region of interest" description="Disordered" evidence="1">
    <location>
        <begin position="69"/>
        <end position="106"/>
    </location>
</feature>
<evidence type="ECO:0000313" key="3">
    <source>
        <dbReference type="EnsemblMetazoa" id="tetur05g00190.1"/>
    </source>
</evidence>
<reference evidence="4" key="1">
    <citation type="submission" date="2011-08" db="EMBL/GenBank/DDBJ databases">
        <authorList>
            <person name="Rombauts S."/>
        </authorList>
    </citation>
    <scope>NUCLEOTIDE SEQUENCE</scope>
    <source>
        <strain evidence="4">London</strain>
    </source>
</reference>
<dbReference type="EnsemblMetazoa" id="tetur05g00190.1">
    <property type="protein sequence ID" value="tetur05g00190.1"/>
    <property type="gene ID" value="tetur05g00190"/>
</dbReference>
<keyword evidence="2" id="KW-0812">Transmembrane</keyword>
<keyword evidence="2" id="KW-0472">Membrane</keyword>
<feature type="compositionally biased region" description="Low complexity" evidence="1">
    <location>
        <begin position="72"/>
        <end position="83"/>
    </location>
</feature>
<dbReference type="HOGENOM" id="CLU_1580527_0_0_1"/>
<evidence type="ECO:0000256" key="1">
    <source>
        <dbReference type="SAM" id="MobiDB-lite"/>
    </source>
</evidence>
<name>T1K3T7_TETUR</name>
<dbReference type="AlphaFoldDB" id="T1K3T7"/>
<evidence type="ECO:0000256" key="2">
    <source>
        <dbReference type="SAM" id="Phobius"/>
    </source>
</evidence>
<dbReference type="EMBL" id="CAEY01001560">
    <property type="status" value="NOT_ANNOTATED_CDS"/>
    <property type="molecule type" value="Genomic_DNA"/>
</dbReference>
<feature type="compositionally biased region" description="Polar residues" evidence="1">
    <location>
        <begin position="84"/>
        <end position="96"/>
    </location>
</feature>
<reference evidence="3" key="2">
    <citation type="submission" date="2015-06" db="UniProtKB">
        <authorList>
            <consortium name="EnsemblMetazoa"/>
        </authorList>
    </citation>
    <scope>IDENTIFICATION</scope>
</reference>
<dbReference type="Proteomes" id="UP000015104">
    <property type="component" value="Unassembled WGS sequence"/>
</dbReference>
<sequence>MEKCFNLENTNCVVSYIRFAVDSTMNTIILILKCVLLAIFAASEWSWTRIARSSDILRNFSDIPAEKPTFFHPSESSPHQSSSLIQGTLGTCSTKPSSSGSSAGGSIMPQGIPMSCPYPDTSCYPESEKPMIGPGSAQLLSSGRKSTGVSGSGYEEMSRLYDHSMDTDLEMETRALMEGLSHSDATTGPMRPIIMKSDVSLTRIPLQTPWGRESYQ</sequence>
<feature type="transmembrane region" description="Helical" evidence="2">
    <location>
        <begin position="28"/>
        <end position="48"/>
    </location>
</feature>
<keyword evidence="4" id="KW-1185">Reference proteome</keyword>
<organism evidence="3 4">
    <name type="scientific">Tetranychus urticae</name>
    <name type="common">Two-spotted spider mite</name>
    <dbReference type="NCBI Taxonomy" id="32264"/>
    <lineage>
        <taxon>Eukaryota</taxon>
        <taxon>Metazoa</taxon>
        <taxon>Ecdysozoa</taxon>
        <taxon>Arthropoda</taxon>
        <taxon>Chelicerata</taxon>
        <taxon>Arachnida</taxon>
        <taxon>Acari</taxon>
        <taxon>Acariformes</taxon>
        <taxon>Trombidiformes</taxon>
        <taxon>Prostigmata</taxon>
        <taxon>Eleutherengona</taxon>
        <taxon>Raphignathae</taxon>
        <taxon>Tetranychoidea</taxon>
        <taxon>Tetranychidae</taxon>
        <taxon>Tetranychus</taxon>
    </lineage>
</organism>
<feature type="compositionally biased region" description="Low complexity" evidence="1">
    <location>
        <begin position="97"/>
        <end position="106"/>
    </location>
</feature>